<reference evidence="1 2" key="1">
    <citation type="journal article" date="2015" name="Nature">
        <title>rRNA introns, odd ribosomes, and small enigmatic genomes across a large radiation of phyla.</title>
        <authorList>
            <person name="Brown C.T."/>
            <person name="Hug L.A."/>
            <person name="Thomas B.C."/>
            <person name="Sharon I."/>
            <person name="Castelle C.J."/>
            <person name="Singh A."/>
            <person name="Wilkins M.J."/>
            <person name="Williams K.H."/>
            <person name="Banfield J.F."/>
        </authorList>
    </citation>
    <scope>NUCLEOTIDE SEQUENCE [LARGE SCALE GENOMIC DNA]</scope>
</reference>
<organism evidence="1 2">
    <name type="scientific">Candidatus Woesebacteria bacterium GW2011_GWB1_39_12</name>
    <dbReference type="NCBI Taxonomy" id="1618574"/>
    <lineage>
        <taxon>Bacteria</taxon>
        <taxon>Candidatus Woeseibacteriota</taxon>
    </lineage>
</organism>
<evidence type="ECO:0000313" key="2">
    <source>
        <dbReference type="Proteomes" id="UP000033881"/>
    </source>
</evidence>
<dbReference type="Proteomes" id="UP000033881">
    <property type="component" value="Unassembled WGS sequence"/>
</dbReference>
<dbReference type="EMBL" id="LBWB01000015">
    <property type="protein sequence ID" value="KKR00203.1"/>
    <property type="molecule type" value="Genomic_DNA"/>
</dbReference>
<sequence length="170" mass="19874">MRLFRKKEDYPVEAQVVQTFATTDGRTFYDKEVADQHQQLLNKQYDAIEVFENASKFQNQDFWMLCEGFQDEHLSENIFANFVKIENNDQANQIAEYLFEGWKEHDPVAFSHCWTKLLSNVGRLVYVVEFAYDLYGQGPGMVFTLEELKSKVDNLSSELETIMNESGELE</sequence>
<gene>
    <name evidence="1" type="ORF">UT24_C0015G0011</name>
</gene>
<dbReference type="AlphaFoldDB" id="A0A0G0MAJ5"/>
<proteinExistence type="predicted"/>
<evidence type="ECO:0000313" key="1">
    <source>
        <dbReference type="EMBL" id="KKR00203.1"/>
    </source>
</evidence>
<protein>
    <submittedName>
        <fullName evidence="1">Uncharacterized protein</fullName>
    </submittedName>
</protein>
<comment type="caution">
    <text evidence="1">The sequence shown here is derived from an EMBL/GenBank/DDBJ whole genome shotgun (WGS) entry which is preliminary data.</text>
</comment>
<dbReference type="STRING" id="1618574.UT24_C0015G0011"/>
<name>A0A0G0MAJ5_9BACT</name>
<accession>A0A0G0MAJ5</accession>